<gene>
    <name evidence="3" type="ORF">B0H99_103178</name>
</gene>
<proteinExistence type="predicted"/>
<dbReference type="AlphaFoldDB" id="A0A2P8H4A4"/>
<dbReference type="RefSeq" id="WP_106532553.1">
    <property type="nucleotide sequence ID" value="NZ_PYAT01000003.1"/>
</dbReference>
<reference evidence="3 4" key="1">
    <citation type="submission" date="2018-03" db="EMBL/GenBank/DDBJ databases">
        <title>Genomic Encyclopedia of Type Strains, Phase III (KMG-III): the genomes of soil and plant-associated and newly described type strains.</title>
        <authorList>
            <person name="Whitman W."/>
        </authorList>
    </citation>
    <scope>NUCLEOTIDE SEQUENCE [LARGE SCALE GENOMIC DNA]</scope>
    <source>
        <strain evidence="3 4">CGMCC 1.12259</strain>
    </source>
</reference>
<dbReference type="EMBL" id="PYAT01000003">
    <property type="protein sequence ID" value="PSL41044.1"/>
    <property type="molecule type" value="Genomic_DNA"/>
</dbReference>
<dbReference type="InterPro" id="IPR018689">
    <property type="entry name" value="Imm33_dom"/>
</dbReference>
<evidence type="ECO:0000259" key="2">
    <source>
        <dbReference type="Pfam" id="PF10077"/>
    </source>
</evidence>
<name>A0A2P8H4A4_9BACL</name>
<evidence type="ECO:0000259" key="1">
    <source>
        <dbReference type="Pfam" id="PF09951"/>
    </source>
</evidence>
<feature type="domain" description="DUF2314" evidence="2">
    <location>
        <begin position="34"/>
        <end position="98"/>
    </location>
</feature>
<organism evidence="3 4">
    <name type="scientific">Planomicrobium soli</name>
    <dbReference type="NCBI Taxonomy" id="1176648"/>
    <lineage>
        <taxon>Bacteria</taxon>
        <taxon>Bacillati</taxon>
        <taxon>Bacillota</taxon>
        <taxon>Bacilli</taxon>
        <taxon>Bacillales</taxon>
        <taxon>Caryophanaceae</taxon>
        <taxon>Planomicrobium</taxon>
    </lineage>
</organism>
<dbReference type="OrthoDB" id="4827574at2"/>
<protein>
    <recommendedName>
        <fullName evidence="5">DUF2185 domain-containing protein</fullName>
    </recommendedName>
</protein>
<evidence type="ECO:0000313" key="3">
    <source>
        <dbReference type="EMBL" id="PSL41044.1"/>
    </source>
</evidence>
<dbReference type="Pfam" id="PF09951">
    <property type="entry name" value="Imm33"/>
    <property type="match status" value="1"/>
</dbReference>
<dbReference type="InterPro" id="IPR018756">
    <property type="entry name" value="DUF2314"/>
</dbReference>
<keyword evidence="4" id="KW-1185">Reference proteome</keyword>
<accession>A0A2P8H4A4</accession>
<dbReference type="Pfam" id="PF10077">
    <property type="entry name" value="DUF2314"/>
    <property type="match status" value="1"/>
</dbReference>
<dbReference type="Proteomes" id="UP000242682">
    <property type="component" value="Unassembled WGS sequence"/>
</dbReference>
<sequence length="209" mass="24450">MSWYLDNVYELNKEFPYTFQRPSEEVLSWLEIGDLVKLIFVANEAEEGEFGAERMWVEITEIDGSRFTGTLNNEPYSLPIEVGERVSFGYENICDTEYEDPHIDDKDIYFDTLVTVSNDVLERKEFNFMLRDNSTEDGDSGWAILSGYEEEDFLSDLENFQIIAVAVILNMDDSILEFLEKPPLCAYERNDKGEFAEIEDYDWEGYFEE</sequence>
<evidence type="ECO:0008006" key="5">
    <source>
        <dbReference type="Google" id="ProtNLM"/>
    </source>
</evidence>
<evidence type="ECO:0000313" key="4">
    <source>
        <dbReference type="Proteomes" id="UP000242682"/>
    </source>
</evidence>
<dbReference type="PANTHER" id="PTHR38743">
    <property type="entry name" value="SIMILAR TO GLYOXYLASE I FAMILY PROTEIN"/>
    <property type="match status" value="1"/>
</dbReference>
<dbReference type="PANTHER" id="PTHR38743:SF2">
    <property type="entry name" value="DUF2185 DOMAIN-CONTAINING PROTEIN"/>
    <property type="match status" value="1"/>
</dbReference>
<comment type="caution">
    <text evidence="3">The sequence shown here is derived from an EMBL/GenBank/DDBJ whole genome shotgun (WGS) entry which is preliminary data.</text>
</comment>
<feature type="domain" description="Immunity protein Imm33" evidence="1">
    <location>
        <begin position="114"/>
        <end position="199"/>
    </location>
</feature>